<dbReference type="Proteomes" id="UP000696931">
    <property type="component" value="Unassembled WGS sequence"/>
</dbReference>
<dbReference type="EMBL" id="JACRIW010000111">
    <property type="protein sequence ID" value="MBI5170886.1"/>
    <property type="molecule type" value="Genomic_DNA"/>
</dbReference>
<dbReference type="Gene3D" id="1.10.3550.10">
    <property type="entry name" value="eoxyguanosinetriphosphate triphosphohydrolase domain-like"/>
    <property type="match status" value="1"/>
</dbReference>
<dbReference type="InterPro" id="IPR006674">
    <property type="entry name" value="HD_domain"/>
</dbReference>
<gene>
    <name evidence="3" type="primary">dgt</name>
    <name evidence="3" type="ORF">HZA61_15460</name>
</gene>
<reference evidence="3" key="1">
    <citation type="submission" date="2020-07" db="EMBL/GenBank/DDBJ databases">
        <title>Huge and variable diversity of episymbiotic CPR bacteria and DPANN archaea in groundwater ecosystems.</title>
        <authorList>
            <person name="He C.Y."/>
            <person name="Keren R."/>
            <person name="Whittaker M."/>
            <person name="Farag I.F."/>
            <person name="Doudna J."/>
            <person name="Cate J.H.D."/>
            <person name="Banfield J.F."/>
        </authorList>
    </citation>
    <scope>NUCLEOTIDE SEQUENCE</scope>
    <source>
        <strain evidence="3">NC_groundwater_1813_Pr3_B-0.1um_71_17</strain>
    </source>
</reference>
<keyword evidence="1" id="KW-0378">Hydrolase</keyword>
<comment type="caution">
    <text evidence="3">The sequence shown here is derived from an EMBL/GenBank/DDBJ whole genome shotgun (WGS) entry which is preliminary data.</text>
</comment>
<dbReference type="InterPro" id="IPR006261">
    <property type="entry name" value="dGTPase"/>
</dbReference>
<dbReference type="Pfam" id="PF01966">
    <property type="entry name" value="HD"/>
    <property type="match status" value="1"/>
</dbReference>
<dbReference type="GO" id="GO:0008832">
    <property type="term" value="F:dGTPase activity"/>
    <property type="evidence" value="ECO:0007669"/>
    <property type="project" value="TreeGrafter"/>
</dbReference>
<dbReference type="SMART" id="SM00471">
    <property type="entry name" value="HDc"/>
    <property type="match status" value="1"/>
</dbReference>
<dbReference type="InterPro" id="IPR003607">
    <property type="entry name" value="HD/PDEase_dom"/>
</dbReference>
<dbReference type="Gene3D" id="1.10.3410.10">
    <property type="entry name" value="putative deoxyguanosinetriphosphate triphosphohydrolase like domain"/>
    <property type="match status" value="1"/>
</dbReference>
<dbReference type="SUPFAM" id="SSF109604">
    <property type="entry name" value="HD-domain/PDEase-like"/>
    <property type="match status" value="1"/>
</dbReference>
<dbReference type="PROSITE" id="PS51831">
    <property type="entry name" value="HD"/>
    <property type="match status" value="1"/>
</dbReference>
<organism evidence="3 4">
    <name type="scientific">Eiseniibacteriota bacterium</name>
    <dbReference type="NCBI Taxonomy" id="2212470"/>
    <lineage>
        <taxon>Bacteria</taxon>
        <taxon>Candidatus Eiseniibacteriota</taxon>
    </lineage>
</organism>
<dbReference type="NCBIfam" id="TIGR01353">
    <property type="entry name" value="dGTP_triPase"/>
    <property type="match status" value="1"/>
</dbReference>
<evidence type="ECO:0000256" key="1">
    <source>
        <dbReference type="ARBA" id="ARBA00022801"/>
    </source>
</evidence>
<dbReference type="InterPro" id="IPR023293">
    <property type="entry name" value="dGTP_triP_hydro_central_sf"/>
</dbReference>
<dbReference type="PANTHER" id="PTHR11373:SF32">
    <property type="entry name" value="DEOXYGUANOSINETRIPHOSPHATE TRIPHOSPHOHYDROLASE"/>
    <property type="match status" value="1"/>
</dbReference>
<sequence length="456" mass="50261">MSADWLQLLSTARHGAPEDQAPARSPFQRDYDRVLFSGAFRRLADKTQVFPLPYDDHVHSRLTHSLEVASIGRSLGTLVGGRVLARDPKLAARLDARDFGDCVAAACLAHDLGNPPFGHVGEDAIKEFFGKLLKSLDEAKHPLASELSARQRADLEQFEGNAQTLRIVTRLERPSIGGGLQLTNATLGALVKYPCTSLVAHKKAPEKGAKKPGLFDSEIPAWVAVANALGLPRANDDQWQRHPLAFLTEAADDIAYLLLDWEDGRRLKQVPEPVFLEMLAPFCKDDPRCPDLAPEAGDYTSRMDRADQLRAIAVNTLVHDAADSFDQVCDGILAGTYVDELKATMKHRQAMNDLQGQCVKRCYQARDVLKMELAGAEAIQGLLTVFVNGILEPGSLRGTHLAKLYPSQFPRAGALAPLTPYEQLQRLTDHISGMTDHYAVRLYRELRGMRYPGGRD</sequence>
<evidence type="ECO:0000259" key="2">
    <source>
        <dbReference type="PROSITE" id="PS51831"/>
    </source>
</evidence>
<dbReference type="GO" id="GO:0006203">
    <property type="term" value="P:dGTP catabolic process"/>
    <property type="evidence" value="ECO:0007669"/>
    <property type="project" value="TreeGrafter"/>
</dbReference>
<dbReference type="InterPro" id="IPR050135">
    <property type="entry name" value="dGTPase-like"/>
</dbReference>
<dbReference type="AlphaFoldDB" id="A0A933SGH0"/>
<feature type="domain" description="HD" evidence="2">
    <location>
        <begin position="61"/>
        <end position="257"/>
    </location>
</feature>
<dbReference type="InterPro" id="IPR027432">
    <property type="entry name" value="dGTP_triphosphohydrolase_C"/>
</dbReference>
<evidence type="ECO:0000313" key="3">
    <source>
        <dbReference type="EMBL" id="MBI5170886.1"/>
    </source>
</evidence>
<accession>A0A933SGH0</accession>
<name>A0A933SGH0_UNCEI</name>
<dbReference type="Pfam" id="PF13286">
    <property type="entry name" value="HD_assoc"/>
    <property type="match status" value="1"/>
</dbReference>
<dbReference type="PANTHER" id="PTHR11373">
    <property type="entry name" value="DEOXYNUCLEOSIDE TRIPHOSPHATE TRIPHOSPHOHYDROLASE"/>
    <property type="match status" value="1"/>
</dbReference>
<proteinExistence type="predicted"/>
<dbReference type="Gene3D" id="1.10.3210.10">
    <property type="entry name" value="Hypothetical protein af1432"/>
    <property type="match status" value="1"/>
</dbReference>
<protein>
    <submittedName>
        <fullName evidence="3">DNTP triphosphohydrolase</fullName>
    </submittedName>
</protein>
<dbReference type="InterPro" id="IPR026875">
    <property type="entry name" value="PHydrolase_assoc_dom"/>
</dbReference>
<evidence type="ECO:0000313" key="4">
    <source>
        <dbReference type="Proteomes" id="UP000696931"/>
    </source>
</evidence>
<dbReference type="CDD" id="cd00077">
    <property type="entry name" value="HDc"/>
    <property type="match status" value="1"/>
</dbReference>